<proteinExistence type="predicted"/>
<name>A0A0E9PGS7_ANGAN</name>
<dbReference type="AlphaFoldDB" id="A0A0E9PGS7"/>
<evidence type="ECO:0000313" key="1">
    <source>
        <dbReference type="EMBL" id="JAH03811.1"/>
    </source>
</evidence>
<protein>
    <submittedName>
        <fullName evidence="1">Uncharacterized protein</fullName>
    </submittedName>
</protein>
<dbReference type="EMBL" id="GBXM01104766">
    <property type="protein sequence ID" value="JAH03811.1"/>
    <property type="molecule type" value="Transcribed_RNA"/>
</dbReference>
<organism evidence="1">
    <name type="scientific">Anguilla anguilla</name>
    <name type="common">European freshwater eel</name>
    <name type="synonym">Muraena anguilla</name>
    <dbReference type="NCBI Taxonomy" id="7936"/>
    <lineage>
        <taxon>Eukaryota</taxon>
        <taxon>Metazoa</taxon>
        <taxon>Chordata</taxon>
        <taxon>Craniata</taxon>
        <taxon>Vertebrata</taxon>
        <taxon>Euteleostomi</taxon>
        <taxon>Actinopterygii</taxon>
        <taxon>Neopterygii</taxon>
        <taxon>Teleostei</taxon>
        <taxon>Anguilliformes</taxon>
        <taxon>Anguillidae</taxon>
        <taxon>Anguilla</taxon>
    </lineage>
</organism>
<accession>A0A0E9PGS7</accession>
<sequence>MGTRNSFHLVGKPQCKFKS</sequence>
<reference evidence="1" key="2">
    <citation type="journal article" date="2015" name="Fish Shellfish Immunol.">
        <title>Early steps in the European eel (Anguilla anguilla)-Vibrio vulnificus interaction in the gills: Role of the RtxA13 toxin.</title>
        <authorList>
            <person name="Callol A."/>
            <person name="Pajuelo D."/>
            <person name="Ebbesson L."/>
            <person name="Teles M."/>
            <person name="MacKenzie S."/>
            <person name="Amaro C."/>
        </authorList>
    </citation>
    <scope>NUCLEOTIDE SEQUENCE</scope>
</reference>
<reference evidence="1" key="1">
    <citation type="submission" date="2014-11" db="EMBL/GenBank/DDBJ databases">
        <authorList>
            <person name="Amaro Gonzalez C."/>
        </authorList>
    </citation>
    <scope>NUCLEOTIDE SEQUENCE</scope>
</reference>